<dbReference type="CDD" id="cd00371">
    <property type="entry name" value="HMA"/>
    <property type="match status" value="1"/>
</dbReference>
<evidence type="ECO:0000256" key="1">
    <source>
        <dbReference type="SAM" id="SignalP"/>
    </source>
</evidence>
<dbReference type="Proteomes" id="UP001597549">
    <property type="component" value="Unassembled WGS sequence"/>
</dbReference>
<reference evidence="4" key="1">
    <citation type="journal article" date="2019" name="Int. J. Syst. Evol. Microbiol.">
        <title>The Global Catalogue of Microorganisms (GCM) 10K type strain sequencing project: providing services to taxonomists for standard genome sequencing and annotation.</title>
        <authorList>
            <consortium name="The Broad Institute Genomics Platform"/>
            <consortium name="The Broad Institute Genome Sequencing Center for Infectious Disease"/>
            <person name="Wu L."/>
            <person name="Ma J."/>
        </authorList>
    </citation>
    <scope>NUCLEOTIDE SEQUENCE [LARGE SCALE GENOMIC DNA]</scope>
    <source>
        <strain evidence="4">KCTC 52644</strain>
    </source>
</reference>
<dbReference type="InterPro" id="IPR036163">
    <property type="entry name" value="HMA_dom_sf"/>
</dbReference>
<gene>
    <name evidence="3" type="ORF">ACFSX9_02300</name>
</gene>
<dbReference type="Gene3D" id="3.30.70.100">
    <property type="match status" value="1"/>
</dbReference>
<sequence>MKKSISTSMMVITMLLSFIVGHSQIKNAKTASVKIYGNCGMCEKTIETAGNLKKVASVDWNQDTKMATLTYDSKKTNQDEILKRIALAGYDSDSFLAPDNVYNNLHGCCQYDREAKVAVKSEMIMDGTSTHKNHSDKAVTNQKSKGLTPVFDAYFEVKDALVKTDGATASVKAKSLLASINEVKMEALPMDVHNVWMKLLTDLKKDTESISTNKDANRQRTYLDRLSKNVYELIKVSKIDATVYYQFCPMANDGKGANWLSKDSAIKNPYYGSMMMSCGKTVETIK</sequence>
<dbReference type="InterPro" id="IPR021782">
    <property type="entry name" value="DUF3347"/>
</dbReference>
<protein>
    <submittedName>
        <fullName evidence="3">DUF3347 domain-containing protein</fullName>
    </submittedName>
</protein>
<name>A0ABW5Z4I7_9FLAO</name>
<feature type="signal peptide" evidence="1">
    <location>
        <begin position="1"/>
        <end position="28"/>
    </location>
</feature>
<dbReference type="Pfam" id="PF11827">
    <property type="entry name" value="DUF3347"/>
    <property type="match status" value="1"/>
</dbReference>
<dbReference type="InterPro" id="IPR006121">
    <property type="entry name" value="HMA_dom"/>
</dbReference>
<keyword evidence="4" id="KW-1185">Reference proteome</keyword>
<evidence type="ECO:0000313" key="4">
    <source>
        <dbReference type="Proteomes" id="UP001597549"/>
    </source>
</evidence>
<comment type="caution">
    <text evidence="3">The sequence shown here is derived from an EMBL/GenBank/DDBJ whole genome shotgun (WGS) entry which is preliminary data.</text>
</comment>
<dbReference type="SUPFAM" id="SSF55008">
    <property type="entry name" value="HMA, heavy metal-associated domain"/>
    <property type="match status" value="1"/>
</dbReference>
<evidence type="ECO:0000313" key="3">
    <source>
        <dbReference type="EMBL" id="MFD2907557.1"/>
    </source>
</evidence>
<dbReference type="EMBL" id="JBHUOL010000006">
    <property type="protein sequence ID" value="MFD2907557.1"/>
    <property type="molecule type" value="Genomic_DNA"/>
</dbReference>
<feature type="chain" id="PRO_5045851947" evidence="1">
    <location>
        <begin position="29"/>
        <end position="286"/>
    </location>
</feature>
<keyword evidence="1" id="KW-0732">Signal</keyword>
<organism evidence="3 4">
    <name type="scientific">Flavobacterium ardleyense</name>
    <dbReference type="NCBI Taxonomy" id="2038737"/>
    <lineage>
        <taxon>Bacteria</taxon>
        <taxon>Pseudomonadati</taxon>
        <taxon>Bacteroidota</taxon>
        <taxon>Flavobacteriia</taxon>
        <taxon>Flavobacteriales</taxon>
        <taxon>Flavobacteriaceae</taxon>
        <taxon>Flavobacterium</taxon>
    </lineage>
</organism>
<accession>A0ABW5Z4I7</accession>
<feature type="domain" description="DUF3347" evidence="2">
    <location>
        <begin position="150"/>
        <end position="239"/>
    </location>
</feature>
<evidence type="ECO:0000259" key="2">
    <source>
        <dbReference type="Pfam" id="PF11827"/>
    </source>
</evidence>
<proteinExistence type="predicted"/>
<dbReference type="RefSeq" id="WP_379803877.1">
    <property type="nucleotide sequence ID" value="NZ_JBHUOL010000006.1"/>
</dbReference>